<sequence length="105" mass="11735">MLTAHHPIRPLGGTVNSPDSLERTDVVTVLPKIVLRDILGRELDTNSEQQRLINAARWRVSHGLGVRQPVEWRLPHVSVPARPDYTRTAPGPTHRTALVVRQESA</sequence>
<evidence type="ECO:0000313" key="3">
    <source>
        <dbReference type="Proteomes" id="UP001209878"/>
    </source>
</evidence>
<comment type="caution">
    <text evidence="2">The sequence shown here is derived from an EMBL/GenBank/DDBJ whole genome shotgun (WGS) entry which is preliminary data.</text>
</comment>
<feature type="region of interest" description="Disordered" evidence="1">
    <location>
        <begin position="1"/>
        <end position="20"/>
    </location>
</feature>
<gene>
    <name evidence="2" type="ORF">NP493_681g01037</name>
</gene>
<proteinExistence type="predicted"/>
<name>A0AAD9NPN1_RIDPI</name>
<feature type="region of interest" description="Disordered" evidence="1">
    <location>
        <begin position="81"/>
        <end position="105"/>
    </location>
</feature>
<dbReference type="Proteomes" id="UP001209878">
    <property type="component" value="Unassembled WGS sequence"/>
</dbReference>
<keyword evidence="3" id="KW-1185">Reference proteome</keyword>
<evidence type="ECO:0000313" key="2">
    <source>
        <dbReference type="EMBL" id="KAK2176138.1"/>
    </source>
</evidence>
<dbReference type="AlphaFoldDB" id="A0AAD9NPN1"/>
<protein>
    <submittedName>
        <fullName evidence="2">Uncharacterized protein</fullName>
    </submittedName>
</protein>
<accession>A0AAD9NPN1</accession>
<reference evidence="2" key="1">
    <citation type="journal article" date="2023" name="Mol. Biol. Evol.">
        <title>Third-Generation Sequencing Reveals the Adaptive Role of the Epigenome in Three Deep-Sea Polychaetes.</title>
        <authorList>
            <person name="Perez M."/>
            <person name="Aroh O."/>
            <person name="Sun Y."/>
            <person name="Lan Y."/>
            <person name="Juniper S.K."/>
            <person name="Young C.R."/>
            <person name="Angers B."/>
            <person name="Qian P.Y."/>
        </authorList>
    </citation>
    <scope>NUCLEOTIDE SEQUENCE</scope>
    <source>
        <strain evidence="2">R07B-5</strain>
    </source>
</reference>
<organism evidence="2 3">
    <name type="scientific">Ridgeia piscesae</name>
    <name type="common">Tubeworm</name>
    <dbReference type="NCBI Taxonomy" id="27915"/>
    <lineage>
        <taxon>Eukaryota</taxon>
        <taxon>Metazoa</taxon>
        <taxon>Spiralia</taxon>
        <taxon>Lophotrochozoa</taxon>
        <taxon>Annelida</taxon>
        <taxon>Polychaeta</taxon>
        <taxon>Sedentaria</taxon>
        <taxon>Canalipalpata</taxon>
        <taxon>Sabellida</taxon>
        <taxon>Siboglinidae</taxon>
        <taxon>Ridgeia</taxon>
    </lineage>
</organism>
<evidence type="ECO:0000256" key="1">
    <source>
        <dbReference type="SAM" id="MobiDB-lite"/>
    </source>
</evidence>
<dbReference type="EMBL" id="JAODUO010000681">
    <property type="protein sequence ID" value="KAK2176138.1"/>
    <property type="molecule type" value="Genomic_DNA"/>
</dbReference>